<dbReference type="Proteomes" id="UP000007819">
    <property type="component" value="Unassembled WGS sequence"/>
</dbReference>
<dbReference type="RefSeq" id="XP_029348493.1">
    <property type="nucleotide sequence ID" value="XM_029492633.1"/>
</dbReference>
<dbReference type="PROSITE" id="PS00211">
    <property type="entry name" value="ABC_TRANSPORTER_1"/>
    <property type="match status" value="1"/>
</dbReference>
<feature type="domain" description="ABC transporter" evidence="3">
    <location>
        <begin position="16"/>
        <end position="237"/>
    </location>
</feature>
<dbReference type="SMART" id="SM00382">
    <property type="entry name" value="AAA"/>
    <property type="match status" value="1"/>
</dbReference>
<evidence type="ECO:0000259" key="3">
    <source>
        <dbReference type="PROSITE" id="PS50893"/>
    </source>
</evidence>
<dbReference type="OrthoDB" id="10255969at2759"/>
<sequence>MCRDAIQPHPPPLASVEVRSAFKRYNKSAMVLKGVSLTVRRNTIYGLLGPSGCGKTTLLNCIVGRTKLDNGVINLESNVIDDIGYMPQDLCLDPLLSVEEIFFYFGTIFGRSRNEIISRYKYFNALFDLPERKMLINNLSGGQQRRVSLAVALLHNPTLLILDEPTVGLDPILSEKIWLHLSDLSSEGKTIIITTHYIEEARRAHTVGMMRSGIILSEDAPDNLLKCYGCSTLEDVFLKLCVIDTSKVIQVNNLFSSGLELRSSTCKIYFLMLST</sequence>
<dbReference type="AlphaFoldDB" id="A0A8R2JVK6"/>
<dbReference type="GO" id="GO:0016887">
    <property type="term" value="F:ATP hydrolysis activity"/>
    <property type="evidence" value="ECO:0007669"/>
    <property type="project" value="InterPro"/>
</dbReference>
<evidence type="ECO:0000313" key="4">
    <source>
        <dbReference type="EnsemblMetazoa" id="XP_029348493.1"/>
    </source>
</evidence>
<dbReference type="EnsemblMetazoa" id="XM_029492633.1">
    <property type="protein sequence ID" value="XP_029348493.1"/>
    <property type="gene ID" value="LOC100570379"/>
</dbReference>
<dbReference type="PANTHER" id="PTHR43038:SF3">
    <property type="entry name" value="ABC TRANSPORTER G FAMILY MEMBER 20 ISOFORM X1"/>
    <property type="match status" value="1"/>
</dbReference>
<reference evidence="4" key="2">
    <citation type="submission" date="2022-06" db="UniProtKB">
        <authorList>
            <consortium name="EnsemblMetazoa"/>
        </authorList>
    </citation>
    <scope>IDENTIFICATION</scope>
</reference>
<organism evidence="4 5">
    <name type="scientific">Acyrthosiphon pisum</name>
    <name type="common">Pea aphid</name>
    <dbReference type="NCBI Taxonomy" id="7029"/>
    <lineage>
        <taxon>Eukaryota</taxon>
        <taxon>Metazoa</taxon>
        <taxon>Ecdysozoa</taxon>
        <taxon>Arthropoda</taxon>
        <taxon>Hexapoda</taxon>
        <taxon>Insecta</taxon>
        <taxon>Pterygota</taxon>
        <taxon>Neoptera</taxon>
        <taxon>Paraneoptera</taxon>
        <taxon>Hemiptera</taxon>
        <taxon>Sternorrhyncha</taxon>
        <taxon>Aphidomorpha</taxon>
        <taxon>Aphidoidea</taxon>
        <taxon>Aphididae</taxon>
        <taxon>Macrosiphini</taxon>
        <taxon>Acyrthosiphon</taxon>
    </lineage>
</organism>
<dbReference type="GO" id="GO:0005524">
    <property type="term" value="F:ATP binding"/>
    <property type="evidence" value="ECO:0007669"/>
    <property type="project" value="UniProtKB-KW"/>
</dbReference>
<keyword evidence="5" id="KW-1185">Reference proteome</keyword>
<dbReference type="GeneID" id="100570379"/>
<evidence type="ECO:0000256" key="2">
    <source>
        <dbReference type="ARBA" id="ARBA00022840"/>
    </source>
</evidence>
<dbReference type="InterPro" id="IPR027417">
    <property type="entry name" value="P-loop_NTPase"/>
</dbReference>
<dbReference type="CDD" id="cd03230">
    <property type="entry name" value="ABC_DR_subfamily_A"/>
    <property type="match status" value="1"/>
</dbReference>
<dbReference type="Pfam" id="PF00005">
    <property type="entry name" value="ABC_tran"/>
    <property type="match status" value="1"/>
</dbReference>
<dbReference type="InterPro" id="IPR003593">
    <property type="entry name" value="AAA+_ATPase"/>
</dbReference>
<dbReference type="KEGG" id="api:100570379"/>
<evidence type="ECO:0000256" key="1">
    <source>
        <dbReference type="ARBA" id="ARBA00022741"/>
    </source>
</evidence>
<proteinExistence type="predicted"/>
<dbReference type="Gene3D" id="3.40.50.300">
    <property type="entry name" value="P-loop containing nucleotide triphosphate hydrolases"/>
    <property type="match status" value="1"/>
</dbReference>
<protein>
    <recommendedName>
        <fullName evidence="3">ABC transporter domain-containing protein</fullName>
    </recommendedName>
</protein>
<reference evidence="5" key="1">
    <citation type="submission" date="2010-06" db="EMBL/GenBank/DDBJ databases">
        <authorList>
            <person name="Jiang H."/>
            <person name="Abraham K."/>
            <person name="Ali S."/>
            <person name="Alsbrooks S.L."/>
            <person name="Anim B.N."/>
            <person name="Anosike U.S."/>
            <person name="Attaway T."/>
            <person name="Bandaranaike D.P."/>
            <person name="Battles P.K."/>
            <person name="Bell S.N."/>
            <person name="Bell A.V."/>
            <person name="Beltran B."/>
            <person name="Bickham C."/>
            <person name="Bustamante Y."/>
            <person name="Caleb T."/>
            <person name="Canada A."/>
            <person name="Cardenas V."/>
            <person name="Carter K."/>
            <person name="Chacko J."/>
            <person name="Chandrabose M.N."/>
            <person name="Chavez D."/>
            <person name="Chavez A."/>
            <person name="Chen L."/>
            <person name="Chu H.-S."/>
            <person name="Claassen K.J."/>
            <person name="Cockrell R."/>
            <person name="Collins M."/>
            <person name="Cooper J.A."/>
            <person name="Cree A."/>
            <person name="Curry S.M."/>
            <person name="Da Y."/>
            <person name="Dao M.D."/>
            <person name="Das B."/>
            <person name="Davila M.-L."/>
            <person name="Davy-Carroll L."/>
            <person name="Denson S."/>
            <person name="Dinh H."/>
            <person name="Ebong V.E."/>
            <person name="Edwards J.R."/>
            <person name="Egan A."/>
            <person name="El-Daye J."/>
            <person name="Escobedo L."/>
            <person name="Fernandez S."/>
            <person name="Fernando P.R."/>
            <person name="Flagg N."/>
            <person name="Forbes L.D."/>
            <person name="Fowler R.G."/>
            <person name="Fu Q."/>
            <person name="Gabisi R.A."/>
            <person name="Ganer J."/>
            <person name="Garbino Pronczuk A."/>
            <person name="Garcia R.M."/>
            <person name="Garner T."/>
            <person name="Garrett T.E."/>
            <person name="Gonzalez D.A."/>
            <person name="Hamid H."/>
            <person name="Hawkins E.S."/>
            <person name="Hirani K."/>
            <person name="Hogues M.E."/>
            <person name="Hollins B."/>
            <person name="Hsiao C.-H."/>
            <person name="Jabil R."/>
            <person name="James M.L."/>
            <person name="Jhangiani S.N."/>
            <person name="Johnson B."/>
            <person name="Johnson Q."/>
            <person name="Joshi V."/>
            <person name="Kalu J.B."/>
            <person name="Kam C."/>
            <person name="Kashfia A."/>
            <person name="Keebler J."/>
            <person name="Kisamo H."/>
            <person name="Kovar C.L."/>
            <person name="Lago L.A."/>
            <person name="Lai C.-Y."/>
            <person name="Laidlaw J."/>
            <person name="Lara F."/>
            <person name="Le T.-K."/>
            <person name="Lee S.L."/>
            <person name="Legall F.H."/>
            <person name="Lemon S.J."/>
            <person name="Lewis L.R."/>
            <person name="Li B."/>
            <person name="Liu Y."/>
            <person name="Liu Y.-S."/>
            <person name="Lopez J."/>
            <person name="Lozado R.J."/>
            <person name="Lu J."/>
            <person name="Madu R.C."/>
            <person name="Maheshwari M."/>
            <person name="Maheshwari R."/>
            <person name="Malloy K."/>
            <person name="Martinez E."/>
            <person name="Mathew T."/>
            <person name="Mercado I.C."/>
            <person name="Mercado C."/>
            <person name="Meyer B."/>
            <person name="Montgomery K."/>
            <person name="Morgan M.B."/>
            <person name="Munidasa M."/>
            <person name="Nazareth L.V."/>
            <person name="Nelson J."/>
            <person name="Ng B.M."/>
            <person name="Nguyen N.B."/>
            <person name="Nguyen P.Q."/>
            <person name="Nguyen T."/>
            <person name="Obregon M."/>
            <person name="Okwuonu G.O."/>
            <person name="Onwere C.G."/>
            <person name="Orozco G."/>
            <person name="Parra A."/>
            <person name="Patel S."/>
            <person name="Patil S."/>
            <person name="Perez A."/>
            <person name="Perez Y."/>
            <person name="Pham C."/>
            <person name="Primus E.L."/>
            <person name="Pu L.-L."/>
            <person name="Puazo M."/>
            <person name="Qin X."/>
            <person name="Quiroz J.B."/>
            <person name="Reese J."/>
            <person name="Richards S."/>
            <person name="Rives C.M."/>
            <person name="Robberts R."/>
            <person name="Ruiz S.J."/>
            <person name="Ruiz M.J."/>
            <person name="Santibanez J."/>
            <person name="Schneider B.W."/>
            <person name="Sisson I."/>
            <person name="Smith M."/>
            <person name="Sodergren E."/>
            <person name="Song X.-Z."/>
            <person name="Song B.B."/>
            <person name="Summersgill H."/>
            <person name="Thelus R."/>
            <person name="Thornton R.D."/>
            <person name="Trejos Z.Y."/>
            <person name="Usmani K."/>
            <person name="Vattathil S."/>
            <person name="Villasana D."/>
            <person name="Walker D.L."/>
            <person name="Wang S."/>
            <person name="Wang K."/>
            <person name="White C.S."/>
            <person name="Williams A.C."/>
            <person name="Williamson J."/>
            <person name="Wilson K."/>
            <person name="Woghiren I.O."/>
            <person name="Woodworth J.R."/>
            <person name="Worley K.C."/>
            <person name="Wright R.A."/>
            <person name="Wu W."/>
            <person name="Young L."/>
            <person name="Zhang L."/>
            <person name="Zhang J."/>
            <person name="Zhu Y."/>
            <person name="Muzny D.M."/>
            <person name="Weinstock G."/>
            <person name="Gibbs R.A."/>
        </authorList>
    </citation>
    <scope>NUCLEOTIDE SEQUENCE [LARGE SCALE GENOMIC DNA]</scope>
    <source>
        <strain evidence="5">LSR1</strain>
    </source>
</reference>
<dbReference type="SUPFAM" id="SSF52540">
    <property type="entry name" value="P-loop containing nucleoside triphosphate hydrolases"/>
    <property type="match status" value="1"/>
</dbReference>
<evidence type="ECO:0000313" key="5">
    <source>
        <dbReference type="Proteomes" id="UP000007819"/>
    </source>
</evidence>
<dbReference type="InterPro" id="IPR003439">
    <property type="entry name" value="ABC_transporter-like_ATP-bd"/>
</dbReference>
<accession>A0A8R2JVK6</accession>
<dbReference type="InterPro" id="IPR017871">
    <property type="entry name" value="ABC_transporter-like_CS"/>
</dbReference>
<dbReference type="PROSITE" id="PS50893">
    <property type="entry name" value="ABC_TRANSPORTER_2"/>
    <property type="match status" value="1"/>
</dbReference>
<dbReference type="PANTHER" id="PTHR43038">
    <property type="entry name" value="ATP-BINDING CASSETTE, SUB-FAMILY H, MEMBER 1"/>
    <property type="match status" value="1"/>
</dbReference>
<name>A0A8R2JVK6_ACYPI</name>
<keyword evidence="2" id="KW-0067">ATP-binding</keyword>
<keyword evidence="1" id="KW-0547">Nucleotide-binding</keyword>